<proteinExistence type="predicted"/>
<reference evidence="1 2" key="2">
    <citation type="submission" date="2006-07" db="EMBL/GenBank/DDBJ databases">
        <title>Sequencing of the draft genome and assembly of Chlorobium ferroxidans DSM 13031.</title>
        <authorList>
            <consortium name="US DOE Joint Genome Institute (JGI-PGF)"/>
            <person name="Copeland A."/>
            <person name="Lucas S."/>
            <person name="Lapidus A."/>
            <person name="Barry K."/>
            <person name="Glavina del Rio T."/>
            <person name="Dalin E."/>
            <person name="Tice H."/>
            <person name="Bruce D."/>
            <person name="Pitluck S."/>
            <person name="Richardson P."/>
        </authorList>
    </citation>
    <scope>NUCLEOTIDE SEQUENCE [LARGE SCALE GENOMIC DNA]</scope>
    <source>
        <strain evidence="1 2">DSM 13031</strain>
    </source>
</reference>
<dbReference type="Proteomes" id="UP000004162">
    <property type="component" value="Unassembled WGS sequence"/>
</dbReference>
<evidence type="ECO:0000313" key="1">
    <source>
        <dbReference type="EMBL" id="EAT58353.1"/>
    </source>
</evidence>
<evidence type="ECO:0000313" key="2">
    <source>
        <dbReference type="Proteomes" id="UP000004162"/>
    </source>
</evidence>
<dbReference type="GO" id="GO:0032259">
    <property type="term" value="P:methylation"/>
    <property type="evidence" value="ECO:0007669"/>
    <property type="project" value="UniProtKB-KW"/>
</dbReference>
<dbReference type="AlphaFoldDB" id="Q0YPX6"/>
<reference evidence="1 2" key="1">
    <citation type="submission" date="2006-07" db="EMBL/GenBank/DDBJ databases">
        <title>Annotation of the draft genome assembly of Chlorobium ferroxidans DSM 13031.</title>
        <authorList>
            <consortium name="US DOE Joint Genome Institute (JGI-ORNL)"/>
            <person name="Larimer F."/>
            <person name="Land M."/>
            <person name="Hauser L."/>
        </authorList>
    </citation>
    <scope>NUCLEOTIDE SEQUENCE [LARGE SCALE GENOMIC DNA]</scope>
    <source>
        <strain evidence="1 2">DSM 13031</strain>
    </source>
</reference>
<protein>
    <submittedName>
        <fullName evidence="1">Type I restriction modification enzyme methylase subunit</fullName>
    </submittedName>
</protein>
<comment type="caution">
    <text evidence="1">The sequence shown here is derived from an EMBL/GenBank/DDBJ whole genome shotgun (WGS) entry which is preliminary data.</text>
</comment>
<keyword evidence="1" id="KW-0489">Methyltransferase</keyword>
<gene>
    <name evidence="1" type="ORF">CferDRAFT_0401</name>
</gene>
<organism evidence="1 2">
    <name type="scientific">Chlorobium ferrooxidans DSM 13031</name>
    <dbReference type="NCBI Taxonomy" id="377431"/>
    <lineage>
        <taxon>Bacteria</taxon>
        <taxon>Pseudomonadati</taxon>
        <taxon>Chlorobiota</taxon>
        <taxon>Chlorobiia</taxon>
        <taxon>Chlorobiales</taxon>
        <taxon>Chlorobiaceae</taxon>
        <taxon>Chlorobium/Pelodictyon group</taxon>
        <taxon>Chlorobium</taxon>
    </lineage>
</organism>
<sequence>MDDKRTKLEGNGDLKDNVAKYHARLHETESDRTLKCFFVLCDEIEAEGYDLSLSCYKTDVFEEVSHENPSVILDKLIAAVVGEIDGVELANIQSGIVRELLELKGMIG</sequence>
<accession>Q0YPX6</accession>
<dbReference type="GO" id="GO:0008168">
    <property type="term" value="F:methyltransferase activity"/>
    <property type="evidence" value="ECO:0007669"/>
    <property type="project" value="UniProtKB-KW"/>
</dbReference>
<dbReference type="RefSeq" id="WP_006367039.1">
    <property type="nucleotide sequence ID" value="NZ_AASE01000022.1"/>
</dbReference>
<keyword evidence="2" id="KW-1185">Reference proteome</keyword>
<name>Q0YPX6_9CHLB</name>
<keyword evidence="1" id="KW-0808">Transferase</keyword>
<dbReference type="EMBL" id="AASE01000022">
    <property type="protein sequence ID" value="EAT58353.1"/>
    <property type="molecule type" value="Genomic_DNA"/>
</dbReference>